<accession>A0ABP8IWQ1</accession>
<reference evidence="3" key="1">
    <citation type="journal article" date="2019" name="Int. J. Syst. Evol. Microbiol.">
        <title>The Global Catalogue of Microorganisms (GCM) 10K type strain sequencing project: providing services to taxonomists for standard genome sequencing and annotation.</title>
        <authorList>
            <consortium name="The Broad Institute Genomics Platform"/>
            <consortium name="The Broad Institute Genome Sequencing Center for Infectious Disease"/>
            <person name="Wu L."/>
            <person name="Ma J."/>
        </authorList>
    </citation>
    <scope>NUCLEOTIDE SEQUENCE [LARGE SCALE GENOMIC DNA]</scope>
    <source>
        <strain evidence="3">JCM 17924</strain>
    </source>
</reference>
<dbReference type="PANTHER" id="PTHR14087:SF7">
    <property type="entry name" value="THYMOCYTE NUCLEAR PROTEIN 1"/>
    <property type="match status" value="1"/>
</dbReference>
<dbReference type="InterPro" id="IPR002740">
    <property type="entry name" value="EVE_domain"/>
</dbReference>
<dbReference type="CDD" id="cd21133">
    <property type="entry name" value="EVE"/>
    <property type="match status" value="1"/>
</dbReference>
<sequence>MNYWLVKSEPAAYSWTDLERDGQTDWTGVRNHQARNYLAQMQPGDQVLVYHSVSDKEVVGVAQVARAAYPDRTAEPNTPWVAVDLQPKLRLPRPVSLAAIKADVRLQQMGLLRQSRLSVMPLRSDEFDALLELAHHA</sequence>
<gene>
    <name evidence="2" type="ORF">GCM10023186_09200</name>
</gene>
<proteinExistence type="predicted"/>
<comment type="caution">
    <text evidence="2">The sequence shown here is derived from an EMBL/GenBank/DDBJ whole genome shotgun (WGS) entry which is preliminary data.</text>
</comment>
<evidence type="ECO:0000259" key="1">
    <source>
        <dbReference type="Pfam" id="PF01878"/>
    </source>
</evidence>
<name>A0ABP8IWQ1_9BACT</name>
<protein>
    <submittedName>
        <fullName evidence="2">EVE domain-containing protein</fullName>
    </submittedName>
</protein>
<dbReference type="PANTHER" id="PTHR14087">
    <property type="entry name" value="THYMOCYTE NUCLEAR PROTEIN 1"/>
    <property type="match status" value="1"/>
</dbReference>
<dbReference type="SUPFAM" id="SSF88697">
    <property type="entry name" value="PUA domain-like"/>
    <property type="match status" value="1"/>
</dbReference>
<dbReference type="InterPro" id="IPR052181">
    <property type="entry name" value="5hmC_binding"/>
</dbReference>
<dbReference type="RefSeq" id="WP_345221819.1">
    <property type="nucleotide sequence ID" value="NZ_BAABHA010000002.1"/>
</dbReference>
<dbReference type="EMBL" id="BAABHA010000002">
    <property type="protein sequence ID" value="GAA4375902.1"/>
    <property type="molecule type" value="Genomic_DNA"/>
</dbReference>
<organism evidence="2 3">
    <name type="scientific">Hymenobacter koreensis</name>
    <dbReference type="NCBI Taxonomy" id="1084523"/>
    <lineage>
        <taxon>Bacteria</taxon>
        <taxon>Pseudomonadati</taxon>
        <taxon>Bacteroidota</taxon>
        <taxon>Cytophagia</taxon>
        <taxon>Cytophagales</taxon>
        <taxon>Hymenobacteraceae</taxon>
        <taxon>Hymenobacter</taxon>
    </lineage>
</organism>
<dbReference type="Gene3D" id="3.10.590.10">
    <property type="entry name" value="ph1033 like domains"/>
    <property type="match status" value="1"/>
</dbReference>
<dbReference type="InterPro" id="IPR015947">
    <property type="entry name" value="PUA-like_sf"/>
</dbReference>
<evidence type="ECO:0000313" key="2">
    <source>
        <dbReference type="EMBL" id="GAA4375902.1"/>
    </source>
</evidence>
<dbReference type="Pfam" id="PF01878">
    <property type="entry name" value="EVE"/>
    <property type="match status" value="1"/>
</dbReference>
<keyword evidence="3" id="KW-1185">Reference proteome</keyword>
<evidence type="ECO:0000313" key="3">
    <source>
        <dbReference type="Proteomes" id="UP001500454"/>
    </source>
</evidence>
<feature type="domain" description="EVE" evidence="1">
    <location>
        <begin position="2"/>
        <end position="132"/>
    </location>
</feature>
<dbReference type="Proteomes" id="UP001500454">
    <property type="component" value="Unassembled WGS sequence"/>
</dbReference>
<dbReference type="InterPro" id="IPR047197">
    <property type="entry name" value="THYN1-like_EVE"/>
</dbReference>